<feature type="transmembrane region" description="Helical" evidence="2">
    <location>
        <begin position="124"/>
        <end position="142"/>
    </location>
</feature>
<reference evidence="3 4" key="1">
    <citation type="journal article" date="2019" name="Sci. Rep.">
        <title>Orb-weaving spider Araneus ventricosus genome elucidates the spidroin gene catalogue.</title>
        <authorList>
            <person name="Kono N."/>
            <person name="Nakamura H."/>
            <person name="Ohtoshi R."/>
            <person name="Moran D.A.P."/>
            <person name="Shinohara A."/>
            <person name="Yoshida Y."/>
            <person name="Fujiwara M."/>
            <person name="Mori M."/>
            <person name="Tomita M."/>
            <person name="Arakawa K."/>
        </authorList>
    </citation>
    <scope>NUCLEOTIDE SEQUENCE [LARGE SCALE GENOMIC DNA]</scope>
</reference>
<evidence type="ECO:0000256" key="1">
    <source>
        <dbReference type="SAM" id="MobiDB-lite"/>
    </source>
</evidence>
<evidence type="ECO:0000313" key="3">
    <source>
        <dbReference type="EMBL" id="GBM97548.1"/>
    </source>
</evidence>
<proteinExistence type="predicted"/>
<sequence>MKNQEIEEKRSFADPAVRFLSRVLRAPLFAICSASETTEEASKLNEKCPIIENIFKQMKSEVRQGQKITIKFRKFFKQVLGSKIKGVEEFHEWEFTSQRNSEKETKGNFPCSIELGYWLHQPPFLWGLITALLTSLLLTNLWRLMDKRRQLISLQSHATQTDNIEECPSDQNKMNDQVNSDNENELIRKSVSKKSEAQVKKQHEGKTFEPNKDTKFDIFNIKGDVIMANVGKRKAFSIGAEKHGVNAFSQNEIEHFACCCDDVITSGEMSEEDIVALVNEKNNSIVDSSSDMEEEQDEPWPSIADAKTF</sequence>
<comment type="caution">
    <text evidence="3">The sequence shown here is derived from an EMBL/GenBank/DDBJ whole genome shotgun (WGS) entry which is preliminary data.</text>
</comment>
<evidence type="ECO:0000256" key="2">
    <source>
        <dbReference type="SAM" id="Phobius"/>
    </source>
</evidence>
<keyword evidence="2" id="KW-0812">Transmembrane</keyword>
<accession>A0A4Y2K6Q5</accession>
<protein>
    <submittedName>
        <fullName evidence="3">Uncharacterized protein</fullName>
    </submittedName>
</protein>
<keyword evidence="4" id="KW-1185">Reference proteome</keyword>
<evidence type="ECO:0000313" key="4">
    <source>
        <dbReference type="Proteomes" id="UP000499080"/>
    </source>
</evidence>
<keyword evidence="2" id="KW-0472">Membrane</keyword>
<dbReference type="Proteomes" id="UP000499080">
    <property type="component" value="Unassembled WGS sequence"/>
</dbReference>
<feature type="region of interest" description="Disordered" evidence="1">
    <location>
        <begin position="285"/>
        <end position="309"/>
    </location>
</feature>
<name>A0A4Y2K6Q5_ARAVE</name>
<dbReference type="EMBL" id="BGPR01004245">
    <property type="protein sequence ID" value="GBM97548.1"/>
    <property type="molecule type" value="Genomic_DNA"/>
</dbReference>
<dbReference type="AlphaFoldDB" id="A0A4Y2K6Q5"/>
<keyword evidence="2" id="KW-1133">Transmembrane helix</keyword>
<organism evidence="3 4">
    <name type="scientific">Araneus ventricosus</name>
    <name type="common">Orbweaver spider</name>
    <name type="synonym">Epeira ventricosa</name>
    <dbReference type="NCBI Taxonomy" id="182803"/>
    <lineage>
        <taxon>Eukaryota</taxon>
        <taxon>Metazoa</taxon>
        <taxon>Ecdysozoa</taxon>
        <taxon>Arthropoda</taxon>
        <taxon>Chelicerata</taxon>
        <taxon>Arachnida</taxon>
        <taxon>Araneae</taxon>
        <taxon>Araneomorphae</taxon>
        <taxon>Entelegynae</taxon>
        <taxon>Araneoidea</taxon>
        <taxon>Araneidae</taxon>
        <taxon>Araneus</taxon>
    </lineage>
</organism>
<gene>
    <name evidence="3" type="ORF">AVEN_246227_1</name>
</gene>